<reference evidence="2" key="1">
    <citation type="submission" date="2021-07" db="EMBL/GenBank/DDBJ databases">
        <title>Zhongshania sp. CAU 1632 isolated from seawater.</title>
        <authorList>
            <person name="Kim W."/>
        </authorList>
    </citation>
    <scope>NUCLEOTIDE SEQUENCE</scope>
    <source>
        <strain evidence="2">CAU 1632</strain>
    </source>
</reference>
<dbReference type="InterPro" id="IPR039935">
    <property type="entry name" value="YML079W-like"/>
</dbReference>
<dbReference type="RefSeq" id="WP_219043241.1">
    <property type="nucleotide sequence ID" value="NZ_JAHWDQ010000002.1"/>
</dbReference>
<gene>
    <name evidence="2" type="ORF">KXJ70_09345</name>
</gene>
<dbReference type="InterPro" id="IPR009327">
    <property type="entry name" value="Cupin_DUF985"/>
</dbReference>
<feature type="domain" description="DUF985" evidence="1">
    <location>
        <begin position="10"/>
        <end position="139"/>
    </location>
</feature>
<dbReference type="Pfam" id="PF06172">
    <property type="entry name" value="Cupin_5"/>
    <property type="match status" value="1"/>
</dbReference>
<dbReference type="PANTHER" id="PTHR33387:SF3">
    <property type="entry name" value="DUF985 DOMAIN-CONTAINING PROTEIN"/>
    <property type="match status" value="1"/>
</dbReference>
<dbReference type="CDD" id="cd06121">
    <property type="entry name" value="cupin_YML079wp"/>
    <property type="match status" value="1"/>
</dbReference>
<sequence length="161" mass="17803">MATVDLTSKDIIAQLNLVPHLEGGFYSRTFTSAHTVKDRAAMSAIYYLLSKDSSVGHLHKNRSDILHFWQHGSAIDYTLLAPDGGVTNIVMGPDLVAGQQLQMLVPGGYWKASELRQGEYGLISEAVCPGFDFNDHELADASQIQRAYPQYWAALKHLIAR</sequence>
<comment type="caution">
    <text evidence="2">The sequence shown here is derived from an EMBL/GenBank/DDBJ whole genome shotgun (WGS) entry which is preliminary data.</text>
</comment>
<keyword evidence="3" id="KW-1185">Reference proteome</keyword>
<name>A0ABS6VRN2_9GAMM</name>
<proteinExistence type="predicted"/>
<accession>A0ABS6VRN2</accession>
<evidence type="ECO:0000313" key="2">
    <source>
        <dbReference type="EMBL" id="MBW2940980.1"/>
    </source>
</evidence>
<organism evidence="2 3">
    <name type="scientific">Zhongshania aquimaris</name>
    <dbReference type="NCBI Taxonomy" id="2857107"/>
    <lineage>
        <taxon>Bacteria</taxon>
        <taxon>Pseudomonadati</taxon>
        <taxon>Pseudomonadota</taxon>
        <taxon>Gammaproteobacteria</taxon>
        <taxon>Cellvibrionales</taxon>
        <taxon>Spongiibacteraceae</taxon>
        <taxon>Zhongshania</taxon>
    </lineage>
</organism>
<dbReference type="PANTHER" id="PTHR33387">
    <property type="entry name" value="RMLC-LIKE JELLY ROLL FOLD PROTEIN"/>
    <property type="match status" value="1"/>
</dbReference>
<evidence type="ECO:0000259" key="1">
    <source>
        <dbReference type="Pfam" id="PF06172"/>
    </source>
</evidence>
<dbReference type="Proteomes" id="UP001166291">
    <property type="component" value="Unassembled WGS sequence"/>
</dbReference>
<dbReference type="EMBL" id="JAHWDQ010000002">
    <property type="protein sequence ID" value="MBW2940980.1"/>
    <property type="molecule type" value="Genomic_DNA"/>
</dbReference>
<evidence type="ECO:0000313" key="3">
    <source>
        <dbReference type="Proteomes" id="UP001166291"/>
    </source>
</evidence>
<protein>
    <submittedName>
        <fullName evidence="2">Cupin domain-containing protein</fullName>
    </submittedName>
</protein>